<keyword evidence="2" id="KW-1185">Reference proteome</keyword>
<dbReference type="PATRIC" id="fig|1502723.3.peg.4469"/>
<reference evidence="2" key="1">
    <citation type="submission" date="2015-02" db="EMBL/GenBank/DDBJ databases">
        <title>Draft Genome of Frankia sp. CpI1-S.</title>
        <authorList>
            <person name="Oshone R.T."/>
            <person name="Ngom M."/>
            <person name="Ghodhbane-Gtari F."/>
            <person name="Gtari M."/>
            <person name="Morris K."/>
            <person name="Thomas K."/>
            <person name="Sen A."/>
            <person name="Tisa L.S."/>
        </authorList>
    </citation>
    <scope>NUCLEOTIDE SEQUENCE [LARGE SCALE GENOMIC DNA]</scope>
    <source>
        <strain evidence="2">CpI1-S</strain>
    </source>
</reference>
<protein>
    <submittedName>
        <fullName evidence="1">Uncharacterized protein</fullName>
    </submittedName>
</protein>
<gene>
    <name evidence="1" type="ORF">FF36_04528</name>
</gene>
<dbReference type="AlphaFoldDB" id="A0A0D8BA76"/>
<evidence type="ECO:0000313" key="1">
    <source>
        <dbReference type="EMBL" id="KJE21188.1"/>
    </source>
</evidence>
<dbReference type="EMBL" id="JYFN01000042">
    <property type="protein sequence ID" value="KJE21188.1"/>
    <property type="molecule type" value="Genomic_DNA"/>
</dbReference>
<dbReference type="Proteomes" id="UP000032545">
    <property type="component" value="Unassembled WGS sequence"/>
</dbReference>
<name>A0A0D8BA76_9ACTN</name>
<organism evidence="1 2">
    <name type="scientific">Frankia torreyi</name>
    <dbReference type="NCBI Taxonomy" id="1856"/>
    <lineage>
        <taxon>Bacteria</taxon>
        <taxon>Bacillati</taxon>
        <taxon>Actinomycetota</taxon>
        <taxon>Actinomycetes</taxon>
        <taxon>Frankiales</taxon>
        <taxon>Frankiaceae</taxon>
        <taxon>Frankia</taxon>
    </lineage>
</organism>
<sequence>MSEDAAVLDRLTADLFDLGTRAVPVTDVAGSNTTTDCTDDGCSRTCPSVGCSATCANRD</sequence>
<accession>A0A0D8BA76</accession>
<proteinExistence type="predicted"/>
<reference evidence="1 2" key="2">
    <citation type="journal article" date="2016" name="Genome Announc.">
        <title>Permanent Draft Genome Sequences for Two Variants of Frankia sp. Strain CpI1, the First Frankia Strain Isolated from Root Nodules of Comptonia peregrina.</title>
        <authorList>
            <person name="Oshone R."/>
            <person name="Hurst S.G.IV."/>
            <person name="Abebe-Akele F."/>
            <person name="Simpson S."/>
            <person name="Morris K."/>
            <person name="Thomas W.K."/>
            <person name="Tisa L.S."/>
        </authorList>
    </citation>
    <scope>NUCLEOTIDE SEQUENCE [LARGE SCALE GENOMIC DNA]</scope>
    <source>
        <strain evidence="2">CpI1-S</strain>
    </source>
</reference>
<comment type="caution">
    <text evidence="1">The sequence shown here is derived from an EMBL/GenBank/DDBJ whole genome shotgun (WGS) entry which is preliminary data.</text>
</comment>
<evidence type="ECO:0000313" key="2">
    <source>
        <dbReference type="Proteomes" id="UP000032545"/>
    </source>
</evidence>